<dbReference type="Pfam" id="PF00083">
    <property type="entry name" value="Sugar_tr"/>
    <property type="match status" value="1"/>
</dbReference>
<dbReference type="NCBIfam" id="TIGR00879">
    <property type="entry name" value="SP"/>
    <property type="match status" value="1"/>
</dbReference>
<protein>
    <recommendedName>
        <fullName evidence="10">Major facilitator superfamily (MFS) profile domain-containing protein</fullName>
    </recommendedName>
</protein>
<dbReference type="InterPro" id="IPR020846">
    <property type="entry name" value="MFS_dom"/>
</dbReference>
<evidence type="ECO:0000256" key="1">
    <source>
        <dbReference type="ARBA" id="ARBA00004141"/>
    </source>
</evidence>
<dbReference type="InterPro" id="IPR050360">
    <property type="entry name" value="MFS_Sugar_Transporters"/>
</dbReference>
<dbReference type="FunFam" id="1.20.1250.20:FF:000044">
    <property type="entry name" value="Hexose transporter Hxt3p"/>
    <property type="match status" value="1"/>
</dbReference>
<dbReference type="PROSITE" id="PS50850">
    <property type="entry name" value="MFS"/>
    <property type="match status" value="1"/>
</dbReference>
<evidence type="ECO:0000256" key="2">
    <source>
        <dbReference type="ARBA" id="ARBA00010992"/>
    </source>
</evidence>
<dbReference type="Gene3D" id="1.20.1250.20">
    <property type="entry name" value="MFS general substrate transporter like domains"/>
    <property type="match status" value="1"/>
</dbReference>
<evidence type="ECO:0000256" key="4">
    <source>
        <dbReference type="ARBA" id="ARBA00022692"/>
    </source>
</evidence>
<dbReference type="SUPFAM" id="SSF103473">
    <property type="entry name" value="MFS general substrate transporter"/>
    <property type="match status" value="1"/>
</dbReference>
<evidence type="ECO:0000313" key="11">
    <source>
        <dbReference type="EMBL" id="OJJ01866.1"/>
    </source>
</evidence>
<dbReference type="InterPro" id="IPR005829">
    <property type="entry name" value="Sugar_transporter_CS"/>
</dbReference>
<dbReference type="PRINTS" id="PR00171">
    <property type="entry name" value="SUGRTRNSPORT"/>
</dbReference>
<evidence type="ECO:0000256" key="3">
    <source>
        <dbReference type="ARBA" id="ARBA00022448"/>
    </source>
</evidence>
<feature type="transmembrane region" description="Helical" evidence="9">
    <location>
        <begin position="339"/>
        <end position="356"/>
    </location>
</feature>
<dbReference type="GO" id="GO:0005351">
    <property type="term" value="F:carbohydrate:proton symporter activity"/>
    <property type="evidence" value="ECO:0007669"/>
    <property type="project" value="TreeGrafter"/>
</dbReference>
<dbReference type="OrthoDB" id="2241241at2759"/>
<keyword evidence="6 9" id="KW-0472">Membrane</keyword>
<evidence type="ECO:0000256" key="9">
    <source>
        <dbReference type="SAM" id="Phobius"/>
    </source>
</evidence>
<dbReference type="PANTHER" id="PTHR48022">
    <property type="entry name" value="PLASTIDIC GLUCOSE TRANSPORTER 4"/>
    <property type="match status" value="1"/>
</dbReference>
<feature type="domain" description="Major facilitator superfamily (MFS) profile" evidence="10">
    <location>
        <begin position="43"/>
        <end position="490"/>
    </location>
</feature>
<evidence type="ECO:0000259" key="10">
    <source>
        <dbReference type="PROSITE" id="PS50850"/>
    </source>
</evidence>
<feature type="transmembrane region" description="Helical" evidence="9">
    <location>
        <begin position="179"/>
        <end position="201"/>
    </location>
</feature>
<dbReference type="InterPro" id="IPR005828">
    <property type="entry name" value="MFS_sugar_transport-like"/>
</dbReference>
<gene>
    <name evidence="11" type="ORF">ASPVEDRAFT_41435</name>
</gene>
<reference evidence="12" key="1">
    <citation type="journal article" date="2017" name="Genome Biol.">
        <title>Comparative genomics reveals high biological diversity and specific adaptations in the industrially and medically important fungal genus Aspergillus.</title>
        <authorList>
            <person name="de Vries R.P."/>
            <person name="Riley R."/>
            <person name="Wiebenga A."/>
            <person name="Aguilar-Osorio G."/>
            <person name="Amillis S."/>
            <person name="Uchima C.A."/>
            <person name="Anderluh G."/>
            <person name="Asadollahi M."/>
            <person name="Askin M."/>
            <person name="Barry K."/>
            <person name="Battaglia E."/>
            <person name="Bayram O."/>
            <person name="Benocci T."/>
            <person name="Braus-Stromeyer S.A."/>
            <person name="Caldana C."/>
            <person name="Canovas D."/>
            <person name="Cerqueira G.C."/>
            <person name="Chen F."/>
            <person name="Chen W."/>
            <person name="Choi C."/>
            <person name="Clum A."/>
            <person name="Dos Santos R.A."/>
            <person name="Damasio A.R."/>
            <person name="Diallinas G."/>
            <person name="Emri T."/>
            <person name="Fekete E."/>
            <person name="Flipphi M."/>
            <person name="Freyberg S."/>
            <person name="Gallo A."/>
            <person name="Gournas C."/>
            <person name="Habgood R."/>
            <person name="Hainaut M."/>
            <person name="Harispe M.L."/>
            <person name="Henrissat B."/>
            <person name="Hilden K.S."/>
            <person name="Hope R."/>
            <person name="Hossain A."/>
            <person name="Karabika E."/>
            <person name="Karaffa L."/>
            <person name="Karanyi Z."/>
            <person name="Krasevec N."/>
            <person name="Kuo A."/>
            <person name="Kusch H."/>
            <person name="LaButti K."/>
            <person name="Lagendijk E.L."/>
            <person name="Lapidus A."/>
            <person name="Levasseur A."/>
            <person name="Lindquist E."/>
            <person name="Lipzen A."/>
            <person name="Logrieco A.F."/>
            <person name="MacCabe A."/>
            <person name="Maekelae M.R."/>
            <person name="Malavazi I."/>
            <person name="Melin P."/>
            <person name="Meyer V."/>
            <person name="Mielnichuk N."/>
            <person name="Miskei M."/>
            <person name="Molnar A.P."/>
            <person name="Mule G."/>
            <person name="Ngan C.Y."/>
            <person name="Orejas M."/>
            <person name="Orosz E."/>
            <person name="Ouedraogo J.P."/>
            <person name="Overkamp K.M."/>
            <person name="Park H.-S."/>
            <person name="Perrone G."/>
            <person name="Piumi F."/>
            <person name="Punt P.J."/>
            <person name="Ram A.F."/>
            <person name="Ramon A."/>
            <person name="Rauscher S."/>
            <person name="Record E."/>
            <person name="Riano-Pachon D.M."/>
            <person name="Robert V."/>
            <person name="Roehrig J."/>
            <person name="Ruller R."/>
            <person name="Salamov A."/>
            <person name="Salih N.S."/>
            <person name="Samson R.A."/>
            <person name="Sandor E."/>
            <person name="Sanguinetti M."/>
            <person name="Schuetze T."/>
            <person name="Sepcic K."/>
            <person name="Shelest E."/>
            <person name="Sherlock G."/>
            <person name="Sophianopoulou V."/>
            <person name="Squina F.M."/>
            <person name="Sun H."/>
            <person name="Susca A."/>
            <person name="Todd R.B."/>
            <person name="Tsang A."/>
            <person name="Unkles S.E."/>
            <person name="van de Wiele N."/>
            <person name="van Rossen-Uffink D."/>
            <person name="Oliveira J.V."/>
            <person name="Vesth T.C."/>
            <person name="Visser J."/>
            <person name="Yu J.-H."/>
            <person name="Zhou M."/>
            <person name="Andersen M.R."/>
            <person name="Archer D.B."/>
            <person name="Baker S.E."/>
            <person name="Benoit I."/>
            <person name="Brakhage A.A."/>
            <person name="Braus G.H."/>
            <person name="Fischer R."/>
            <person name="Frisvad J.C."/>
            <person name="Goldman G.H."/>
            <person name="Houbraken J."/>
            <person name="Oakley B."/>
            <person name="Pocsi I."/>
            <person name="Scazzocchio C."/>
            <person name="Seiboth B."/>
            <person name="vanKuyk P.A."/>
            <person name="Wortman J."/>
            <person name="Dyer P.S."/>
            <person name="Grigoriev I.V."/>
        </authorList>
    </citation>
    <scope>NUCLEOTIDE SEQUENCE [LARGE SCALE GENOMIC DNA]</scope>
    <source>
        <strain evidence="12">CBS 583.65</strain>
    </source>
</reference>
<evidence type="ECO:0000256" key="8">
    <source>
        <dbReference type="SAM" id="MobiDB-lite"/>
    </source>
</evidence>
<feature type="transmembrane region" description="Helical" evidence="9">
    <location>
        <begin position="469"/>
        <end position="487"/>
    </location>
</feature>
<keyword evidence="3 7" id="KW-0813">Transport</keyword>
<feature type="transmembrane region" description="Helical" evidence="9">
    <location>
        <begin position="36"/>
        <end position="56"/>
    </location>
</feature>
<feature type="transmembrane region" description="Helical" evidence="9">
    <location>
        <begin position="213"/>
        <end position="232"/>
    </location>
</feature>
<keyword evidence="12" id="KW-1185">Reference proteome</keyword>
<dbReference type="Proteomes" id="UP000184073">
    <property type="component" value="Unassembled WGS sequence"/>
</dbReference>
<feature type="transmembrane region" description="Helical" evidence="9">
    <location>
        <begin position="297"/>
        <end position="319"/>
    </location>
</feature>
<dbReference type="GeneID" id="63727854"/>
<accession>A0A1L9PKA5</accession>
<evidence type="ECO:0000256" key="7">
    <source>
        <dbReference type="RuleBase" id="RU003346"/>
    </source>
</evidence>
<sequence>MGLMSKLRPNVGAHFQDPHALRHNSEDLVDTPIPLVTWRSFVMGLFVSMGGFTFGYDTGQISGFLEMDDFLRRFGQLGDDGTYHFSNVRAGLIVALLSIGTLMGALVAAPIADRLGRKWSISVWCALVCIGITVQISSPSGKWYQVAVGRWVAGLGVGGLSLLVPMYQAETGPRHIRGALVSTYQLFITLGILIANIINFGTERIDNTASWRIPMGITYLWAIVLGVGIAFFPESPRYDYRHNKVDRAMNTLSKMYGIPRNHRALRIEFDEIQEKYQLEVERGVATWPQLFRAPRMAYRVGVGVALQALQQLTGANYFFYYGTTVFQGAGISNSYVTQMILGGVNFGTTFLGLYLIENYGRRRSLIAGALWMFVMFMVFASVGHFELDREDPTRTKTAGVVMVVFACLFILGFASTWGPMVWTIIAELYPSEYRARAMSLATASNWLWNFLLAFFTPFITGAIDFRYGYVFAGCLFLAAALVYFAVIEGRGRTLEEIDTMYVMKVKPWKSSKFVFPEDEDNGRAASPEEKKSTSHDGPQREWQHAEGAAERV</sequence>
<dbReference type="CDD" id="cd17356">
    <property type="entry name" value="MFS_HXT"/>
    <property type="match status" value="1"/>
</dbReference>
<feature type="transmembrane region" description="Helical" evidence="9">
    <location>
        <begin position="90"/>
        <end position="112"/>
    </location>
</feature>
<keyword evidence="4 9" id="KW-0812">Transmembrane</keyword>
<dbReference type="PANTHER" id="PTHR48022:SF39">
    <property type="entry name" value="MONOSACCHARIDE TRANSPORTER, PUTATIVE-RELATED"/>
    <property type="match status" value="1"/>
</dbReference>
<dbReference type="PROSITE" id="PS00216">
    <property type="entry name" value="SUGAR_TRANSPORT_1"/>
    <property type="match status" value="1"/>
</dbReference>
<organism evidence="11 12">
    <name type="scientific">Aspergillus versicolor CBS 583.65</name>
    <dbReference type="NCBI Taxonomy" id="1036611"/>
    <lineage>
        <taxon>Eukaryota</taxon>
        <taxon>Fungi</taxon>
        <taxon>Dikarya</taxon>
        <taxon>Ascomycota</taxon>
        <taxon>Pezizomycotina</taxon>
        <taxon>Eurotiomycetes</taxon>
        <taxon>Eurotiomycetidae</taxon>
        <taxon>Eurotiales</taxon>
        <taxon>Aspergillaceae</taxon>
        <taxon>Aspergillus</taxon>
        <taxon>Aspergillus subgen. Nidulantes</taxon>
    </lineage>
</organism>
<dbReference type="RefSeq" id="XP_040667628.1">
    <property type="nucleotide sequence ID" value="XM_040812343.1"/>
</dbReference>
<feature type="transmembrane region" description="Helical" evidence="9">
    <location>
        <begin position="148"/>
        <end position="167"/>
    </location>
</feature>
<dbReference type="InterPro" id="IPR003663">
    <property type="entry name" value="Sugar/inositol_transpt"/>
</dbReference>
<evidence type="ECO:0000256" key="6">
    <source>
        <dbReference type="ARBA" id="ARBA00023136"/>
    </source>
</evidence>
<feature type="transmembrane region" description="Helical" evidence="9">
    <location>
        <begin position="365"/>
        <end position="385"/>
    </location>
</feature>
<dbReference type="AlphaFoldDB" id="A0A1L9PKA5"/>
<keyword evidence="5 9" id="KW-1133">Transmembrane helix</keyword>
<feature type="region of interest" description="Disordered" evidence="8">
    <location>
        <begin position="514"/>
        <end position="552"/>
    </location>
</feature>
<feature type="transmembrane region" description="Helical" evidence="9">
    <location>
        <begin position="119"/>
        <end position="136"/>
    </location>
</feature>
<dbReference type="VEuPathDB" id="FungiDB:ASPVEDRAFT_41435"/>
<proteinExistence type="inferred from homology"/>
<dbReference type="PROSITE" id="PS00217">
    <property type="entry name" value="SUGAR_TRANSPORT_2"/>
    <property type="match status" value="1"/>
</dbReference>
<dbReference type="GO" id="GO:0016020">
    <property type="term" value="C:membrane"/>
    <property type="evidence" value="ECO:0007669"/>
    <property type="project" value="UniProtKB-SubCell"/>
</dbReference>
<dbReference type="EMBL" id="KV878128">
    <property type="protein sequence ID" value="OJJ01866.1"/>
    <property type="molecule type" value="Genomic_DNA"/>
</dbReference>
<feature type="compositionally biased region" description="Basic and acidic residues" evidence="8">
    <location>
        <begin position="526"/>
        <end position="552"/>
    </location>
</feature>
<dbReference type="InterPro" id="IPR036259">
    <property type="entry name" value="MFS_trans_sf"/>
</dbReference>
<comment type="similarity">
    <text evidence="2 7">Belongs to the major facilitator superfamily. Sugar transporter (TC 2.A.1.1) family.</text>
</comment>
<comment type="subcellular location">
    <subcellularLocation>
        <location evidence="1">Membrane</location>
        <topology evidence="1">Multi-pass membrane protein</topology>
    </subcellularLocation>
</comment>
<name>A0A1L9PKA5_ASPVE</name>
<evidence type="ECO:0000313" key="12">
    <source>
        <dbReference type="Proteomes" id="UP000184073"/>
    </source>
</evidence>
<feature type="transmembrane region" description="Helical" evidence="9">
    <location>
        <begin position="397"/>
        <end position="425"/>
    </location>
</feature>
<feature type="transmembrane region" description="Helical" evidence="9">
    <location>
        <begin position="446"/>
        <end position="463"/>
    </location>
</feature>
<evidence type="ECO:0000256" key="5">
    <source>
        <dbReference type="ARBA" id="ARBA00022989"/>
    </source>
</evidence>
<dbReference type="STRING" id="1036611.A0A1L9PKA5"/>